<organism evidence="1 2">
    <name type="scientific">Melastoma candidum</name>
    <dbReference type="NCBI Taxonomy" id="119954"/>
    <lineage>
        <taxon>Eukaryota</taxon>
        <taxon>Viridiplantae</taxon>
        <taxon>Streptophyta</taxon>
        <taxon>Embryophyta</taxon>
        <taxon>Tracheophyta</taxon>
        <taxon>Spermatophyta</taxon>
        <taxon>Magnoliopsida</taxon>
        <taxon>eudicotyledons</taxon>
        <taxon>Gunneridae</taxon>
        <taxon>Pentapetalae</taxon>
        <taxon>rosids</taxon>
        <taxon>malvids</taxon>
        <taxon>Myrtales</taxon>
        <taxon>Melastomataceae</taxon>
        <taxon>Melastomatoideae</taxon>
        <taxon>Melastomateae</taxon>
        <taxon>Melastoma</taxon>
    </lineage>
</organism>
<reference evidence="2" key="1">
    <citation type="journal article" date="2023" name="Front. Plant Sci.">
        <title>Chromosomal-level genome assembly of Melastoma candidum provides insights into trichome evolution.</title>
        <authorList>
            <person name="Zhong Y."/>
            <person name="Wu W."/>
            <person name="Sun C."/>
            <person name="Zou P."/>
            <person name="Liu Y."/>
            <person name="Dai S."/>
            <person name="Zhou R."/>
        </authorList>
    </citation>
    <scope>NUCLEOTIDE SEQUENCE [LARGE SCALE GENOMIC DNA]</scope>
</reference>
<comment type="caution">
    <text evidence="1">The sequence shown here is derived from an EMBL/GenBank/DDBJ whole genome shotgun (WGS) entry which is preliminary data.</text>
</comment>
<keyword evidence="2" id="KW-1185">Reference proteome</keyword>
<protein>
    <submittedName>
        <fullName evidence="1">Uncharacterized protein</fullName>
    </submittedName>
</protein>
<evidence type="ECO:0000313" key="2">
    <source>
        <dbReference type="Proteomes" id="UP001057402"/>
    </source>
</evidence>
<sequence length="137" mass="14981">MTSCEDPVETLRRQSGRWSWVECHIRCCRSELCSLLALEAANDLNCRRHAKCISAEEKATHGDGSSEQGSGANASKFAHNGIFAGSVKYVAKLLKMSLGSGTTDSWRDGTTDEFLPALVHAHPREMVAGIDHRFVTC</sequence>
<proteinExistence type="predicted"/>
<evidence type="ECO:0000313" key="1">
    <source>
        <dbReference type="EMBL" id="KAI4384831.1"/>
    </source>
</evidence>
<dbReference type="EMBL" id="CM042881">
    <property type="protein sequence ID" value="KAI4384831.1"/>
    <property type="molecule type" value="Genomic_DNA"/>
</dbReference>
<name>A0ACB9S434_9MYRT</name>
<accession>A0ACB9S434</accession>
<gene>
    <name evidence="1" type="ORF">MLD38_002933</name>
</gene>
<dbReference type="Proteomes" id="UP001057402">
    <property type="component" value="Chromosome 2"/>
</dbReference>